<proteinExistence type="predicted"/>
<evidence type="ECO:0000313" key="3">
    <source>
        <dbReference type="Proteomes" id="UP000287651"/>
    </source>
</evidence>
<feature type="region of interest" description="Disordered" evidence="1">
    <location>
        <begin position="42"/>
        <end position="81"/>
    </location>
</feature>
<reference evidence="2 3" key="1">
    <citation type="journal article" date="2014" name="Agronomy (Basel)">
        <title>A Draft Genome Sequence for Ensete ventricosum, the Drought-Tolerant Tree Against Hunger.</title>
        <authorList>
            <person name="Harrison J."/>
            <person name="Moore K.A."/>
            <person name="Paszkiewicz K."/>
            <person name="Jones T."/>
            <person name="Grant M."/>
            <person name="Ambacheew D."/>
            <person name="Muzemil S."/>
            <person name="Studholme D.J."/>
        </authorList>
    </citation>
    <scope>NUCLEOTIDE SEQUENCE [LARGE SCALE GENOMIC DNA]</scope>
</reference>
<dbReference type="EMBL" id="AMZH03015321">
    <property type="protein sequence ID" value="RRT46234.1"/>
    <property type="molecule type" value="Genomic_DNA"/>
</dbReference>
<protein>
    <submittedName>
        <fullName evidence="2">Uncharacterized protein</fullName>
    </submittedName>
</protein>
<evidence type="ECO:0000256" key="1">
    <source>
        <dbReference type="SAM" id="MobiDB-lite"/>
    </source>
</evidence>
<name>A0A426Y3D4_ENSVE</name>
<dbReference type="AlphaFoldDB" id="A0A426Y3D4"/>
<evidence type="ECO:0000313" key="2">
    <source>
        <dbReference type="EMBL" id="RRT46234.1"/>
    </source>
</evidence>
<feature type="non-terminal residue" evidence="2">
    <location>
        <position position="81"/>
    </location>
</feature>
<organism evidence="2 3">
    <name type="scientific">Ensete ventricosum</name>
    <name type="common">Abyssinian banana</name>
    <name type="synonym">Musa ensete</name>
    <dbReference type="NCBI Taxonomy" id="4639"/>
    <lineage>
        <taxon>Eukaryota</taxon>
        <taxon>Viridiplantae</taxon>
        <taxon>Streptophyta</taxon>
        <taxon>Embryophyta</taxon>
        <taxon>Tracheophyta</taxon>
        <taxon>Spermatophyta</taxon>
        <taxon>Magnoliopsida</taxon>
        <taxon>Liliopsida</taxon>
        <taxon>Zingiberales</taxon>
        <taxon>Musaceae</taxon>
        <taxon>Ensete</taxon>
    </lineage>
</organism>
<feature type="region of interest" description="Disordered" evidence="1">
    <location>
        <begin position="1"/>
        <end position="22"/>
    </location>
</feature>
<gene>
    <name evidence="2" type="ORF">B296_00032051</name>
</gene>
<sequence>MHPLRFPNSGIRAKVAGHDQTPYRGGRPWLGYLQVAVARRGNSSQGAVVRRGNSPQRAATPGHGQLRPARKGCLSRSALPP</sequence>
<dbReference type="Proteomes" id="UP000287651">
    <property type="component" value="Unassembled WGS sequence"/>
</dbReference>
<comment type="caution">
    <text evidence="2">The sequence shown here is derived from an EMBL/GenBank/DDBJ whole genome shotgun (WGS) entry which is preliminary data.</text>
</comment>
<accession>A0A426Y3D4</accession>